<dbReference type="AlphaFoldDB" id="A0A974SR48"/>
<dbReference type="Proteomes" id="UP000663444">
    <property type="component" value="Chromosome"/>
</dbReference>
<proteinExistence type="predicted"/>
<sequence>MRLRPLVLLAFLLPISGAFADAARMPVPGDCALFREGGEGYILKAPTYWLKGTITEVYRRPHRMDLCPNPGKPKERYTRDDWKRLAEAYPCVSDAARAREVEAIRIRLRVDRWDTPWTSQHGHNGWLFRGHFLDTELKEGVVLDIDGTLLERCEALP</sequence>
<dbReference type="KEGG" id="ares:IWH25_05900"/>
<reference evidence="2" key="1">
    <citation type="submission" date="2020-11" db="EMBL/GenBank/DDBJ databases">
        <title>Azospira restricta DSM 18626 genome sequence.</title>
        <authorList>
            <person name="Moe W.M."/>
        </authorList>
    </citation>
    <scope>NUCLEOTIDE SEQUENCE</scope>
    <source>
        <strain evidence="2">DSM 18626</strain>
    </source>
</reference>
<evidence type="ECO:0000313" key="2">
    <source>
        <dbReference type="EMBL" id="QRJ64877.1"/>
    </source>
</evidence>
<keyword evidence="1" id="KW-0732">Signal</keyword>
<name>A0A974SR48_9RHOO</name>
<feature type="chain" id="PRO_5037286363" evidence="1">
    <location>
        <begin position="21"/>
        <end position="157"/>
    </location>
</feature>
<keyword evidence="3" id="KW-1185">Reference proteome</keyword>
<protein>
    <submittedName>
        <fullName evidence="2">Uncharacterized protein</fullName>
    </submittedName>
</protein>
<organism evidence="2 3">
    <name type="scientific">Azospira restricta</name>
    <dbReference type="NCBI Taxonomy" id="404405"/>
    <lineage>
        <taxon>Bacteria</taxon>
        <taxon>Pseudomonadati</taxon>
        <taxon>Pseudomonadota</taxon>
        <taxon>Betaproteobacteria</taxon>
        <taxon>Rhodocyclales</taxon>
        <taxon>Rhodocyclaceae</taxon>
        <taxon>Azospira</taxon>
    </lineage>
</organism>
<evidence type="ECO:0000313" key="3">
    <source>
        <dbReference type="Proteomes" id="UP000663444"/>
    </source>
</evidence>
<feature type="signal peptide" evidence="1">
    <location>
        <begin position="1"/>
        <end position="20"/>
    </location>
</feature>
<gene>
    <name evidence="2" type="ORF">IWH25_05900</name>
</gene>
<dbReference type="EMBL" id="CP064781">
    <property type="protein sequence ID" value="QRJ64877.1"/>
    <property type="molecule type" value="Genomic_DNA"/>
</dbReference>
<accession>A0A974SR48</accession>
<dbReference type="RefSeq" id="WP_203388405.1">
    <property type="nucleotide sequence ID" value="NZ_CP064781.1"/>
</dbReference>
<evidence type="ECO:0000256" key="1">
    <source>
        <dbReference type="SAM" id="SignalP"/>
    </source>
</evidence>